<dbReference type="AlphaFoldDB" id="A0A5B7H7J2"/>
<dbReference type="Proteomes" id="UP000324222">
    <property type="component" value="Unassembled WGS sequence"/>
</dbReference>
<evidence type="ECO:0000256" key="3">
    <source>
        <dbReference type="ARBA" id="ARBA00025466"/>
    </source>
</evidence>
<reference evidence="6 7" key="1">
    <citation type="submission" date="2019-05" db="EMBL/GenBank/DDBJ databases">
        <title>Another draft genome of Portunus trituberculatus and its Hox gene families provides insights of decapod evolution.</title>
        <authorList>
            <person name="Jeong J.-H."/>
            <person name="Song I."/>
            <person name="Kim S."/>
            <person name="Choi T."/>
            <person name="Kim D."/>
            <person name="Ryu S."/>
            <person name="Kim W."/>
        </authorList>
    </citation>
    <scope>NUCLEOTIDE SEQUENCE [LARGE SCALE GENOMIC DNA]</scope>
    <source>
        <tissue evidence="6">Muscle</tissue>
    </source>
</reference>
<evidence type="ECO:0000256" key="1">
    <source>
        <dbReference type="ARBA" id="ARBA00011764"/>
    </source>
</evidence>
<protein>
    <recommendedName>
        <fullName evidence="2">Regulatory protein zeste</fullName>
    </recommendedName>
</protein>
<gene>
    <name evidence="6" type="ORF">E2C01_059925</name>
</gene>
<comment type="caution">
    <text evidence="6">The sequence shown here is derived from an EMBL/GenBank/DDBJ whole genome shotgun (WGS) entry which is preliminary data.</text>
</comment>
<proteinExistence type="predicted"/>
<feature type="compositionally biased region" description="Polar residues" evidence="4">
    <location>
        <begin position="169"/>
        <end position="192"/>
    </location>
</feature>
<dbReference type="InterPro" id="IPR028002">
    <property type="entry name" value="Myb_DNA-bind_5"/>
</dbReference>
<evidence type="ECO:0000313" key="6">
    <source>
        <dbReference type="EMBL" id="MPC65789.1"/>
    </source>
</evidence>
<dbReference type="PANTHER" id="PTHR21411:SF0">
    <property type="entry name" value="REGULATORY PROTEIN ZESTE"/>
    <property type="match status" value="1"/>
</dbReference>
<evidence type="ECO:0000313" key="7">
    <source>
        <dbReference type="Proteomes" id="UP000324222"/>
    </source>
</evidence>
<evidence type="ECO:0000256" key="4">
    <source>
        <dbReference type="SAM" id="MobiDB-lite"/>
    </source>
</evidence>
<sequence>MDKHHYSGEREINLLNELIQAHKDILLDNRTDHNMIGKKSETWKVTSHFNAAGLCPPKTCQQVKRMWEHQKSKVKKRYNEKKRECMRTGGGLPPVQKPEETPNSIILELIEELQSLENYFDCDGPKSAHQEISNGNPVGTVILQIPPPPCNSPTPPHSNRSVPIFQATPSVSGLQTSQEIPVTPQANSTSAAKQAHKRMHSLSYQDQIENS</sequence>
<comment type="function">
    <text evidence="3">Involved in transvection phenomena (= synapsis-dependent gene expression), where the synaptic pairing of chromosomes carrying genes with which zeste interacts influences the expression of these genes. Zeste binds to DNA and stimulates transcription from a nearby promoter.</text>
</comment>
<organism evidence="6 7">
    <name type="scientific">Portunus trituberculatus</name>
    <name type="common">Swimming crab</name>
    <name type="synonym">Neptunus trituberculatus</name>
    <dbReference type="NCBI Taxonomy" id="210409"/>
    <lineage>
        <taxon>Eukaryota</taxon>
        <taxon>Metazoa</taxon>
        <taxon>Ecdysozoa</taxon>
        <taxon>Arthropoda</taxon>
        <taxon>Crustacea</taxon>
        <taxon>Multicrustacea</taxon>
        <taxon>Malacostraca</taxon>
        <taxon>Eumalacostraca</taxon>
        <taxon>Eucarida</taxon>
        <taxon>Decapoda</taxon>
        <taxon>Pleocyemata</taxon>
        <taxon>Brachyura</taxon>
        <taxon>Eubrachyura</taxon>
        <taxon>Portunoidea</taxon>
        <taxon>Portunidae</taxon>
        <taxon>Portuninae</taxon>
        <taxon>Portunus</taxon>
    </lineage>
</organism>
<keyword evidence="7" id="KW-1185">Reference proteome</keyword>
<name>A0A5B7H7J2_PORTR</name>
<feature type="compositionally biased region" description="Polar residues" evidence="4">
    <location>
        <begin position="202"/>
        <end position="211"/>
    </location>
</feature>
<dbReference type="PANTHER" id="PTHR21411">
    <property type="entry name" value="APONTIC"/>
    <property type="match status" value="1"/>
</dbReference>
<evidence type="ECO:0000259" key="5">
    <source>
        <dbReference type="Pfam" id="PF13873"/>
    </source>
</evidence>
<feature type="domain" description="Myb/SANT-like DNA-binding" evidence="5">
    <location>
        <begin position="9"/>
        <end position="78"/>
    </location>
</feature>
<accession>A0A5B7H7J2</accession>
<evidence type="ECO:0000256" key="2">
    <source>
        <dbReference type="ARBA" id="ARBA00016807"/>
    </source>
</evidence>
<comment type="subunit">
    <text evidence="1">Self-associates forming complexes of several hundred monomers.</text>
</comment>
<feature type="region of interest" description="Disordered" evidence="4">
    <location>
        <begin position="169"/>
        <end position="211"/>
    </location>
</feature>
<dbReference type="Pfam" id="PF13873">
    <property type="entry name" value="Myb_DNA-bind_5"/>
    <property type="match status" value="1"/>
</dbReference>
<dbReference type="EMBL" id="VSRR010023841">
    <property type="protein sequence ID" value="MPC65789.1"/>
    <property type="molecule type" value="Genomic_DNA"/>
</dbReference>